<evidence type="ECO:0000313" key="3">
    <source>
        <dbReference type="Proteomes" id="UP000664859"/>
    </source>
</evidence>
<name>A0A835YRI6_9STRA</name>
<dbReference type="Proteomes" id="UP000664859">
    <property type="component" value="Unassembled WGS sequence"/>
</dbReference>
<sequence length="281" mass="28730">MSPLEGGQASAEADDPQSGGRSTGGLRGTIVGVQTTVTVEVESSAQDAAEPVTEAIKSATAANKAALDNVPTDASQVPEHTDGSGDGGGAADQSCTSIEIYDVDNSRSEVGVLTGLHGGEVGDSTEGTLEPAGGEPNLNLKRCRSDDAPLCRCGADIPEDNGTSCTTTPQIGGQSNCNGNGSNAQHTVCAPPYTHAGAVAAAAVQRLRQGGSGGSEPAQRPQELLLCTEDQCAQSGGITRRRELLLCTEDQCAQSGSITRRRGIVLCRSQTSGYRGCNWRQ</sequence>
<protein>
    <submittedName>
        <fullName evidence="2">Uncharacterized protein</fullName>
    </submittedName>
</protein>
<feature type="region of interest" description="Disordered" evidence="1">
    <location>
        <begin position="67"/>
        <end position="93"/>
    </location>
</feature>
<organism evidence="2 3">
    <name type="scientific">Tribonema minus</name>
    <dbReference type="NCBI Taxonomy" id="303371"/>
    <lineage>
        <taxon>Eukaryota</taxon>
        <taxon>Sar</taxon>
        <taxon>Stramenopiles</taxon>
        <taxon>Ochrophyta</taxon>
        <taxon>PX clade</taxon>
        <taxon>Xanthophyceae</taxon>
        <taxon>Tribonematales</taxon>
        <taxon>Tribonemataceae</taxon>
        <taxon>Tribonema</taxon>
    </lineage>
</organism>
<dbReference type="AlphaFoldDB" id="A0A835YRI6"/>
<gene>
    <name evidence="2" type="ORF">JKP88DRAFT_264579</name>
</gene>
<dbReference type="EMBL" id="JAFCMP010000513">
    <property type="protein sequence ID" value="KAG5178747.1"/>
    <property type="molecule type" value="Genomic_DNA"/>
</dbReference>
<comment type="caution">
    <text evidence="2">The sequence shown here is derived from an EMBL/GenBank/DDBJ whole genome shotgun (WGS) entry which is preliminary data.</text>
</comment>
<keyword evidence="3" id="KW-1185">Reference proteome</keyword>
<reference evidence="2" key="1">
    <citation type="submission" date="2021-02" db="EMBL/GenBank/DDBJ databases">
        <title>First Annotated Genome of the Yellow-green Alga Tribonema minus.</title>
        <authorList>
            <person name="Mahan K.M."/>
        </authorList>
    </citation>
    <scope>NUCLEOTIDE SEQUENCE</scope>
    <source>
        <strain evidence="2">UTEX B ZZ1240</strain>
    </source>
</reference>
<proteinExistence type="predicted"/>
<evidence type="ECO:0000313" key="2">
    <source>
        <dbReference type="EMBL" id="KAG5178747.1"/>
    </source>
</evidence>
<evidence type="ECO:0000256" key="1">
    <source>
        <dbReference type="SAM" id="MobiDB-lite"/>
    </source>
</evidence>
<accession>A0A835YRI6</accession>
<feature type="region of interest" description="Disordered" evidence="1">
    <location>
        <begin position="1"/>
        <end position="29"/>
    </location>
</feature>